<feature type="region of interest" description="Disordered" evidence="3">
    <location>
        <begin position="322"/>
        <end position="361"/>
    </location>
</feature>
<reference evidence="6 7" key="1">
    <citation type="journal article" date="2024" name="Nat. Commun.">
        <title>Phylogenomics reveals the evolutionary origins of lichenization in chlorophyte algae.</title>
        <authorList>
            <person name="Puginier C."/>
            <person name="Libourel C."/>
            <person name="Otte J."/>
            <person name="Skaloud P."/>
            <person name="Haon M."/>
            <person name="Grisel S."/>
            <person name="Petersen M."/>
            <person name="Berrin J.G."/>
            <person name="Delaux P.M."/>
            <person name="Dal Grande F."/>
            <person name="Keller J."/>
        </authorList>
    </citation>
    <scope>NUCLEOTIDE SEQUENCE [LARGE SCALE GENOMIC DNA]</scope>
    <source>
        <strain evidence="6 7">SAG 2036</strain>
    </source>
</reference>
<dbReference type="InterPro" id="IPR029063">
    <property type="entry name" value="SAM-dependent_MTases_sf"/>
</dbReference>
<proteinExistence type="predicted"/>
<dbReference type="Pfam" id="PF22020">
    <property type="entry name" value="RlmL_1st"/>
    <property type="match status" value="1"/>
</dbReference>
<name>A0AAW1P9C1_9CHLO</name>
<gene>
    <name evidence="6" type="ORF">WJX73_002608</name>
</gene>
<evidence type="ECO:0000256" key="1">
    <source>
        <dbReference type="ARBA" id="ARBA00022603"/>
    </source>
</evidence>
<dbReference type="InterPro" id="IPR053943">
    <property type="entry name" value="RlmKL-like_Mtase_CS"/>
</dbReference>
<evidence type="ECO:0000259" key="5">
    <source>
        <dbReference type="Pfam" id="PF22020"/>
    </source>
</evidence>
<evidence type="ECO:0000313" key="7">
    <source>
        <dbReference type="Proteomes" id="UP001465755"/>
    </source>
</evidence>
<feature type="domain" description="RlmL ferredoxin-like" evidence="5">
    <location>
        <begin position="37"/>
        <end position="92"/>
    </location>
</feature>
<protein>
    <submittedName>
        <fullName evidence="6">Uncharacterized protein</fullName>
    </submittedName>
</protein>
<dbReference type="GO" id="GO:0043527">
    <property type="term" value="C:tRNA methyltransferase complex"/>
    <property type="evidence" value="ECO:0007669"/>
    <property type="project" value="UniProtKB-ARBA"/>
</dbReference>
<accession>A0AAW1P9C1</accession>
<sequence length="440" mass="47613">MKRSHATAFSDQDGVRPTLQTDRRRSATSSPAVNQLQYFATCHPGLEPALAAEIENSKIGAHSVEMGTSGVSFRAAQWRTGLLANVWLRSASFSVEARVAGRGDVNENFLRLRARDAICDAIRDRRGSKPAPPERGQTADLPLFIYLSGDQITLYRDMSGASLHKRGYRGRVIHKAALNEAAAAGILIMSGWPELVASGADVTLADPMCGSGTLLIEAALMAAHVAPGLRGKRWAFQSWPDSDPLLLKDCLEEAEQIRRQASWKGHRLMGCDVHSGALSLAKEGLQAAGVDHMVSLHHVSCHEWQPQKQPNLVVVNPPHGNRLLPMGRASRTRGPQQHPRQHPAARPWDSNRSAAVDAQGDASDASELEVAWRHLSTFLKGQCPDADAFVLSGNAVATRFLHMQAAKTLSLSIGGADCRLLHYHVLPPKAAAAADSRGPW</sequence>
<dbReference type="Gene3D" id="3.40.50.150">
    <property type="entry name" value="Vaccinia Virus protein VP39"/>
    <property type="match status" value="1"/>
</dbReference>
<dbReference type="PANTHER" id="PTHR47313">
    <property type="entry name" value="RIBOSOMAL RNA LARGE SUBUNIT METHYLTRANSFERASE K/L"/>
    <property type="match status" value="1"/>
</dbReference>
<dbReference type="GO" id="GO:0008168">
    <property type="term" value="F:methyltransferase activity"/>
    <property type="evidence" value="ECO:0007669"/>
    <property type="project" value="UniProtKB-KW"/>
</dbReference>
<dbReference type="GO" id="GO:0032259">
    <property type="term" value="P:methylation"/>
    <property type="evidence" value="ECO:0007669"/>
    <property type="project" value="UniProtKB-KW"/>
</dbReference>
<dbReference type="CDD" id="cd11715">
    <property type="entry name" value="THUMP_AdoMetMT"/>
    <property type="match status" value="1"/>
</dbReference>
<evidence type="ECO:0000259" key="4">
    <source>
        <dbReference type="Pfam" id="PF01170"/>
    </source>
</evidence>
<keyword evidence="7" id="KW-1185">Reference proteome</keyword>
<keyword evidence="1" id="KW-0489">Methyltransferase</keyword>
<comment type="caution">
    <text evidence="6">The sequence shown here is derived from an EMBL/GenBank/DDBJ whole genome shotgun (WGS) entry which is preliminary data.</text>
</comment>
<organism evidence="6 7">
    <name type="scientific">Symbiochloris irregularis</name>
    <dbReference type="NCBI Taxonomy" id="706552"/>
    <lineage>
        <taxon>Eukaryota</taxon>
        <taxon>Viridiplantae</taxon>
        <taxon>Chlorophyta</taxon>
        <taxon>core chlorophytes</taxon>
        <taxon>Trebouxiophyceae</taxon>
        <taxon>Trebouxiales</taxon>
        <taxon>Trebouxiaceae</taxon>
        <taxon>Symbiochloris</taxon>
    </lineage>
</organism>
<dbReference type="InterPro" id="IPR000241">
    <property type="entry name" value="RlmKL-like_Mtase"/>
</dbReference>
<dbReference type="AlphaFoldDB" id="A0AAW1P9C1"/>
<feature type="region of interest" description="Disordered" evidence="3">
    <location>
        <begin position="1"/>
        <end position="30"/>
    </location>
</feature>
<dbReference type="SUPFAM" id="SSF53335">
    <property type="entry name" value="S-adenosyl-L-methionine-dependent methyltransferases"/>
    <property type="match status" value="1"/>
</dbReference>
<dbReference type="Pfam" id="PF01170">
    <property type="entry name" value="UPF0020"/>
    <property type="match status" value="1"/>
</dbReference>
<feature type="domain" description="Ribosomal RNA large subunit methyltransferase K/L-like methyltransferase" evidence="4">
    <location>
        <begin position="166"/>
        <end position="323"/>
    </location>
</feature>
<keyword evidence="2" id="KW-0808">Transferase</keyword>
<dbReference type="Proteomes" id="UP001465755">
    <property type="component" value="Unassembled WGS sequence"/>
</dbReference>
<dbReference type="Gene3D" id="3.30.2130.30">
    <property type="match status" value="2"/>
</dbReference>
<dbReference type="PANTHER" id="PTHR47313:SF1">
    <property type="entry name" value="RIBOSOMAL RNA LARGE SUBUNIT METHYLTRANSFERASE K_L"/>
    <property type="match status" value="1"/>
</dbReference>
<evidence type="ECO:0000256" key="2">
    <source>
        <dbReference type="ARBA" id="ARBA00022679"/>
    </source>
</evidence>
<evidence type="ECO:0000313" key="6">
    <source>
        <dbReference type="EMBL" id="KAK9804950.1"/>
    </source>
</evidence>
<evidence type="ECO:0000256" key="3">
    <source>
        <dbReference type="SAM" id="MobiDB-lite"/>
    </source>
</evidence>
<dbReference type="InterPro" id="IPR054170">
    <property type="entry name" value="RlmL_1st"/>
</dbReference>
<dbReference type="EMBL" id="JALJOQ010000047">
    <property type="protein sequence ID" value="KAK9804950.1"/>
    <property type="molecule type" value="Genomic_DNA"/>
</dbReference>
<dbReference type="PROSITE" id="PS01261">
    <property type="entry name" value="UPF0020"/>
    <property type="match status" value="1"/>
</dbReference>